<dbReference type="EMBL" id="JBICBT010000437">
    <property type="protein sequence ID" value="KAL3113756.1"/>
    <property type="molecule type" value="Genomic_DNA"/>
</dbReference>
<evidence type="ECO:0000256" key="1">
    <source>
        <dbReference type="SAM" id="MobiDB-lite"/>
    </source>
</evidence>
<evidence type="ECO:0000313" key="3">
    <source>
        <dbReference type="Proteomes" id="UP001620626"/>
    </source>
</evidence>
<dbReference type="AlphaFoldDB" id="A0ABD2LF87"/>
<name>A0ABD2LF87_9BILA</name>
<reference evidence="2 3" key="1">
    <citation type="submission" date="2024-10" db="EMBL/GenBank/DDBJ databases">
        <authorList>
            <person name="Kim D."/>
        </authorList>
    </citation>
    <scope>NUCLEOTIDE SEQUENCE [LARGE SCALE GENOMIC DNA]</scope>
    <source>
        <strain evidence="2">BH-2024</strain>
    </source>
</reference>
<evidence type="ECO:0008006" key="4">
    <source>
        <dbReference type="Google" id="ProtNLM"/>
    </source>
</evidence>
<evidence type="ECO:0000313" key="2">
    <source>
        <dbReference type="EMBL" id="KAL3113756.1"/>
    </source>
</evidence>
<gene>
    <name evidence="2" type="ORF">niasHT_016045</name>
</gene>
<accession>A0ABD2LF87</accession>
<organism evidence="2 3">
    <name type="scientific">Heterodera trifolii</name>
    <dbReference type="NCBI Taxonomy" id="157864"/>
    <lineage>
        <taxon>Eukaryota</taxon>
        <taxon>Metazoa</taxon>
        <taxon>Ecdysozoa</taxon>
        <taxon>Nematoda</taxon>
        <taxon>Chromadorea</taxon>
        <taxon>Rhabditida</taxon>
        <taxon>Tylenchina</taxon>
        <taxon>Tylenchomorpha</taxon>
        <taxon>Tylenchoidea</taxon>
        <taxon>Heteroderidae</taxon>
        <taxon>Heteroderinae</taxon>
        <taxon>Heterodera</taxon>
    </lineage>
</organism>
<proteinExistence type="predicted"/>
<dbReference type="Proteomes" id="UP001620626">
    <property type="component" value="Unassembled WGS sequence"/>
</dbReference>
<sequence length="273" mass="31935">MASFMQQIAFEECHYRTLKLKCPKIREQEEEDGNYHKIKGRREWHETETMPKDRGQQRIVEECRHWMREHRTVAEPNERPLRSAESLQPTQLPAPANPKKYVPLEFRAIRPPSRLITGNDLKKSDRSDADNFEGEIFNAASGWFRIRVKAVGFEPDDFKLSIDFSEFVLGVDATHEQQTRDGLSMASEVDLCSLRAFLTSDGHFLEITAKKAQNEAQRQKNWGSNELKKTQQKERHFDRWTMPYSAKTKIELGRAENEMGEQRALRRKNIIDD</sequence>
<protein>
    <recommendedName>
        <fullName evidence="4">SHSP domain-containing protein</fullName>
    </recommendedName>
</protein>
<comment type="caution">
    <text evidence="2">The sequence shown here is derived from an EMBL/GenBank/DDBJ whole genome shotgun (WGS) entry which is preliminary data.</text>
</comment>
<keyword evidence="3" id="KW-1185">Reference proteome</keyword>
<feature type="region of interest" description="Disordered" evidence="1">
    <location>
        <begin position="76"/>
        <end position="96"/>
    </location>
</feature>